<dbReference type="Proteomes" id="UP000541136">
    <property type="component" value="Unassembled WGS sequence"/>
</dbReference>
<proteinExistence type="inferred from homology"/>
<keyword evidence="6 7" id="KW-0472">Membrane</keyword>
<evidence type="ECO:0000256" key="2">
    <source>
        <dbReference type="ARBA" id="ARBA00022448"/>
    </source>
</evidence>
<dbReference type="HAMAP" id="MF_00862">
    <property type="entry name" value="DabB"/>
    <property type="match status" value="1"/>
</dbReference>
<feature type="transmembrane region" description="Helical" evidence="7">
    <location>
        <begin position="452"/>
        <end position="475"/>
    </location>
</feature>
<dbReference type="Pfam" id="PF00361">
    <property type="entry name" value="Proton_antipo_M"/>
    <property type="match status" value="1"/>
</dbReference>
<evidence type="ECO:0000256" key="6">
    <source>
        <dbReference type="ARBA" id="ARBA00023136"/>
    </source>
</evidence>
<comment type="subunit">
    <text evidence="7">Forms a complex with DabA.</text>
</comment>
<feature type="transmembrane region" description="Helical" evidence="7">
    <location>
        <begin position="178"/>
        <end position="200"/>
    </location>
</feature>
<evidence type="ECO:0000256" key="5">
    <source>
        <dbReference type="ARBA" id="ARBA00022989"/>
    </source>
</evidence>
<protein>
    <recommendedName>
        <fullName evidence="7">Probable inorganic carbon transporter subunit DabB</fullName>
    </recommendedName>
</protein>
<dbReference type="EMBL" id="JACHIB010000007">
    <property type="protein sequence ID" value="MBB6083492.1"/>
    <property type="molecule type" value="Genomic_DNA"/>
</dbReference>
<feature type="transmembrane region" description="Helical" evidence="7">
    <location>
        <begin position="275"/>
        <end position="295"/>
    </location>
</feature>
<dbReference type="RefSeq" id="WP_244978218.1">
    <property type="nucleotide sequence ID" value="NZ_JACHIB010000007.1"/>
</dbReference>
<dbReference type="GO" id="GO:0042773">
    <property type="term" value="P:ATP synthesis coupled electron transport"/>
    <property type="evidence" value="ECO:0007669"/>
    <property type="project" value="InterPro"/>
</dbReference>
<sequence>MDSSFSSELNFMLALAPALLMSAAALEAWRSREPVERLWRRFNALTFAALALALAGLVAQLALAPADGAADAGMDGWLAANAFGAWVSLLVQLLGAAIGVYSSKHLRGEPRQPVYATALAAVLAAVHLLLLANHWVVLIAAWAAIGGAMHPLLCFYGDRPFALLAAHKKRVTDRAADLLLIAAAALAWSETGSGSFPVLWAHIAAGQASAALAWSGVCLALAVIARTALMPVHGWLVQVMEAPTPVSALLHAGVVNLGGYVLVLFAPLLGVSLAARWLLVAFGLVSAMVAGLVLLTRVSQKVHLAWSTIAQMGFMLLECGLGLYLFAALHLLGHSLYKAHNFLNASSTVGECGRTLVTGEARNSGLSMALAVPVALAVVFAVRAALGGGAWPWWWSAVLALAWAPILWVPAAPQGRAAVPVRLAAALAMTVLLTLAAGLVDHAPLGVANDPLAPAGLVALAGMAAMYLGMAAFQLRPRAVTAIRRWVYAGFYMDEGYTHWVLRLWPARWAGAGRAAAPAAWGLRGSAWGRSGS</sequence>
<dbReference type="NCBIfam" id="NF006029">
    <property type="entry name" value="PRK08168.1"/>
    <property type="match status" value="1"/>
</dbReference>
<dbReference type="GO" id="GO:0015990">
    <property type="term" value="P:electron transport coupled proton transport"/>
    <property type="evidence" value="ECO:0007669"/>
    <property type="project" value="TreeGrafter"/>
</dbReference>
<evidence type="ECO:0000256" key="4">
    <source>
        <dbReference type="ARBA" id="ARBA00022692"/>
    </source>
</evidence>
<dbReference type="InterPro" id="IPR003945">
    <property type="entry name" value="NU5C-like"/>
</dbReference>
<feature type="transmembrane region" description="Helical" evidence="7">
    <location>
        <begin position="113"/>
        <end position="130"/>
    </location>
</feature>
<evidence type="ECO:0000313" key="11">
    <source>
        <dbReference type="Proteomes" id="UP000541136"/>
    </source>
</evidence>
<feature type="transmembrane region" description="Helical" evidence="7">
    <location>
        <begin position="366"/>
        <end position="386"/>
    </location>
</feature>
<reference evidence="10 11" key="1">
    <citation type="submission" date="2020-08" db="EMBL/GenBank/DDBJ databases">
        <title>Genomic Encyclopedia of Type Strains, Phase IV (KMG-IV): sequencing the most valuable type-strain genomes for metagenomic binning, comparative biology and taxonomic classification.</title>
        <authorList>
            <person name="Goeker M."/>
        </authorList>
    </citation>
    <scope>NUCLEOTIDE SEQUENCE [LARGE SCALE GENOMIC DNA]</scope>
    <source>
        <strain evidence="10 11">DSM 12141</strain>
    </source>
</reference>
<accession>A0A7W9TQ48</accession>
<dbReference type="GO" id="GO:0012505">
    <property type="term" value="C:endomembrane system"/>
    <property type="evidence" value="ECO:0007669"/>
    <property type="project" value="UniProtKB-SubCell"/>
</dbReference>
<feature type="transmembrane region" description="Helical" evidence="7">
    <location>
        <begin position="83"/>
        <end position="101"/>
    </location>
</feature>
<dbReference type="GO" id="GO:0005886">
    <property type="term" value="C:plasma membrane"/>
    <property type="evidence" value="ECO:0007669"/>
    <property type="project" value="UniProtKB-SubCell"/>
</dbReference>
<feature type="transmembrane region" description="Helical" evidence="7">
    <location>
        <begin position="136"/>
        <end position="157"/>
    </location>
</feature>
<gene>
    <name evidence="7" type="primary">dabB</name>
    <name evidence="10" type="ORF">HNR28_001530</name>
</gene>
<evidence type="ECO:0000256" key="7">
    <source>
        <dbReference type="HAMAP-Rule" id="MF_00862"/>
    </source>
</evidence>
<feature type="transmembrane region" description="Helical" evidence="7">
    <location>
        <begin position="392"/>
        <end position="411"/>
    </location>
</feature>
<comment type="similarity">
    <text evidence="7">Belongs to the inorganic carbon transporter (TC 9.A.2) DabB family.</text>
</comment>
<evidence type="ECO:0000256" key="3">
    <source>
        <dbReference type="ARBA" id="ARBA00022475"/>
    </source>
</evidence>
<keyword evidence="5 7" id="KW-1133">Transmembrane helix</keyword>
<evidence type="ECO:0000256" key="8">
    <source>
        <dbReference type="RuleBase" id="RU000320"/>
    </source>
</evidence>
<keyword evidence="3 7" id="KW-1003">Cell membrane</keyword>
<dbReference type="PRINTS" id="PR01434">
    <property type="entry name" value="NADHDHGNASE5"/>
</dbReference>
<organism evidence="10 11">
    <name type="scientific">Castellaniella defragrans</name>
    <name type="common">Alcaligenes defragrans</name>
    <dbReference type="NCBI Taxonomy" id="75697"/>
    <lineage>
        <taxon>Bacteria</taxon>
        <taxon>Pseudomonadati</taxon>
        <taxon>Pseudomonadota</taxon>
        <taxon>Betaproteobacteria</taxon>
        <taxon>Burkholderiales</taxon>
        <taxon>Alcaligenaceae</taxon>
        <taxon>Castellaniella</taxon>
    </lineage>
</organism>
<feature type="transmembrane region" description="Helical" evidence="7">
    <location>
        <begin position="12"/>
        <end position="30"/>
    </location>
</feature>
<keyword evidence="2 7" id="KW-0813">Transport</keyword>
<comment type="function">
    <text evidence="7">Part of an energy-coupled inorganic carbon pump.</text>
</comment>
<dbReference type="GO" id="GO:0008137">
    <property type="term" value="F:NADH dehydrogenase (ubiquinone) activity"/>
    <property type="evidence" value="ECO:0007669"/>
    <property type="project" value="InterPro"/>
</dbReference>
<keyword evidence="4 7" id="KW-0812">Transmembrane</keyword>
<evidence type="ECO:0000313" key="10">
    <source>
        <dbReference type="EMBL" id="MBB6083492.1"/>
    </source>
</evidence>
<dbReference type="AlphaFoldDB" id="A0A7W9TQ48"/>
<dbReference type="PANTHER" id="PTHR42829:SF1">
    <property type="entry name" value="INORGANIC CARBON TRANSPORTER SUBUNIT DABB-RELATED"/>
    <property type="match status" value="1"/>
</dbReference>
<dbReference type="GO" id="GO:0003954">
    <property type="term" value="F:NADH dehydrogenase activity"/>
    <property type="evidence" value="ECO:0007669"/>
    <property type="project" value="TreeGrafter"/>
</dbReference>
<feature type="transmembrane region" description="Helical" evidence="7">
    <location>
        <begin position="248"/>
        <end position="269"/>
    </location>
</feature>
<feature type="domain" description="NADH:quinone oxidoreductase/Mrp antiporter transmembrane" evidence="9">
    <location>
        <begin position="132"/>
        <end position="386"/>
    </location>
</feature>
<comment type="caution">
    <text evidence="10">The sequence shown here is derived from an EMBL/GenBank/DDBJ whole genome shotgun (WGS) entry which is preliminary data.</text>
</comment>
<dbReference type="PANTHER" id="PTHR42829">
    <property type="entry name" value="NADH-UBIQUINONE OXIDOREDUCTASE CHAIN 5"/>
    <property type="match status" value="1"/>
</dbReference>
<name>A0A7W9TQ48_CASDE</name>
<dbReference type="InterPro" id="IPR046396">
    <property type="entry name" value="Transporter_DabB"/>
</dbReference>
<feature type="transmembrane region" description="Helical" evidence="7">
    <location>
        <begin position="42"/>
        <end position="63"/>
    </location>
</feature>
<evidence type="ECO:0000256" key="1">
    <source>
        <dbReference type="ARBA" id="ARBA00004127"/>
    </source>
</evidence>
<evidence type="ECO:0000259" key="9">
    <source>
        <dbReference type="Pfam" id="PF00361"/>
    </source>
</evidence>
<feature type="transmembrane region" description="Helical" evidence="7">
    <location>
        <begin position="423"/>
        <end position="440"/>
    </location>
</feature>
<comment type="subcellular location">
    <subcellularLocation>
        <location evidence="7">Cell membrane</location>
        <topology evidence="7">Multi-pass membrane protein</topology>
    </subcellularLocation>
    <subcellularLocation>
        <location evidence="1">Endomembrane system</location>
        <topology evidence="1">Multi-pass membrane protein</topology>
    </subcellularLocation>
    <subcellularLocation>
        <location evidence="8">Membrane</location>
        <topology evidence="8">Multi-pass membrane protein</topology>
    </subcellularLocation>
</comment>
<dbReference type="InterPro" id="IPR001750">
    <property type="entry name" value="ND/Mrp_TM"/>
</dbReference>